<keyword evidence="2" id="KW-0732">Signal</keyword>
<evidence type="ECO:0000313" key="4">
    <source>
        <dbReference type="EMBL" id="SNV75004.1"/>
    </source>
</evidence>
<gene>
    <name evidence="4" type="ORF">SAMEA4535761_01559</name>
</gene>
<dbReference type="InterPro" id="IPR056303">
    <property type="entry name" value="AMIN-like"/>
</dbReference>
<evidence type="ECO:0000259" key="3">
    <source>
        <dbReference type="Pfam" id="PF24837"/>
    </source>
</evidence>
<feature type="domain" description="AMIN-like" evidence="3">
    <location>
        <begin position="104"/>
        <end position="228"/>
    </location>
</feature>
<evidence type="ECO:0000256" key="1">
    <source>
        <dbReference type="SAM" id="MobiDB-lite"/>
    </source>
</evidence>
<name>A0A239ZW22_9CORY</name>
<dbReference type="AlphaFoldDB" id="A0A239ZW22"/>
<feature type="region of interest" description="Disordered" evidence="1">
    <location>
        <begin position="33"/>
        <end position="94"/>
    </location>
</feature>
<dbReference type="RefSeq" id="WP_144311826.1">
    <property type="nucleotide sequence ID" value="NZ_CP009211.1"/>
</dbReference>
<dbReference type="Pfam" id="PF24837">
    <property type="entry name" value="AMIN-like"/>
    <property type="match status" value="1"/>
</dbReference>
<organism evidence="4 5">
    <name type="scientific">Corynebacterium imitans</name>
    <dbReference type="NCBI Taxonomy" id="156978"/>
    <lineage>
        <taxon>Bacteria</taxon>
        <taxon>Bacillati</taxon>
        <taxon>Actinomycetota</taxon>
        <taxon>Actinomycetes</taxon>
        <taxon>Mycobacteriales</taxon>
        <taxon>Corynebacteriaceae</taxon>
        <taxon>Corynebacterium</taxon>
    </lineage>
</organism>
<evidence type="ECO:0000313" key="5">
    <source>
        <dbReference type="Proteomes" id="UP000215374"/>
    </source>
</evidence>
<accession>A0A239ZW22</accession>
<reference evidence="4 5" key="1">
    <citation type="submission" date="2017-06" db="EMBL/GenBank/DDBJ databases">
        <authorList>
            <consortium name="Pathogen Informatics"/>
        </authorList>
    </citation>
    <scope>NUCLEOTIDE SEQUENCE [LARGE SCALE GENOMIC DNA]</scope>
    <source>
        <strain evidence="4 5">NCTC13015</strain>
    </source>
</reference>
<feature type="compositionally biased region" description="Low complexity" evidence="1">
    <location>
        <begin position="39"/>
        <end position="76"/>
    </location>
</feature>
<feature type="chain" id="PRO_5013122663" evidence="2">
    <location>
        <begin position="35"/>
        <end position="230"/>
    </location>
</feature>
<dbReference type="EMBL" id="LT906467">
    <property type="protein sequence ID" value="SNV75004.1"/>
    <property type="molecule type" value="Genomic_DNA"/>
</dbReference>
<feature type="signal peptide" evidence="2">
    <location>
        <begin position="1"/>
        <end position="34"/>
    </location>
</feature>
<protein>
    <submittedName>
        <fullName evidence="4">Putative secreted protein</fullName>
    </submittedName>
</protein>
<sequence length="230" mass="24230">MTHTHHQSRPHPAVTLVGVLCASALALTACGQSADSGDATTAPSSTETTTSTEAVTSTPSETTTAAAGDEGASTSEKPQRMASASSPFKVEDVRVAQPQPADLTLQDIRVGQHEGYDRVVFEYAGTGMPSYLAGYADTPRQQASGNPMQVPGTAHLELIVQGTAGDMMRTDAPITQIGSKGVSTRSVQDVYLASIFEADSQFFIGLDRKRGFHVFTLENPTRIVVDIDAT</sequence>
<dbReference type="OrthoDB" id="3393679at2"/>
<dbReference type="Proteomes" id="UP000215374">
    <property type="component" value="Chromosome 1"/>
</dbReference>
<proteinExistence type="predicted"/>
<evidence type="ECO:0000256" key="2">
    <source>
        <dbReference type="SAM" id="SignalP"/>
    </source>
</evidence>